<dbReference type="Proteomes" id="UP001231189">
    <property type="component" value="Unassembled WGS sequence"/>
</dbReference>
<name>A0AAD8STZ7_LOLMU</name>
<organism evidence="2 3">
    <name type="scientific">Lolium multiflorum</name>
    <name type="common">Italian ryegrass</name>
    <name type="synonym">Lolium perenne subsp. multiflorum</name>
    <dbReference type="NCBI Taxonomy" id="4521"/>
    <lineage>
        <taxon>Eukaryota</taxon>
        <taxon>Viridiplantae</taxon>
        <taxon>Streptophyta</taxon>
        <taxon>Embryophyta</taxon>
        <taxon>Tracheophyta</taxon>
        <taxon>Spermatophyta</taxon>
        <taxon>Magnoliopsida</taxon>
        <taxon>Liliopsida</taxon>
        <taxon>Poales</taxon>
        <taxon>Poaceae</taxon>
        <taxon>BOP clade</taxon>
        <taxon>Pooideae</taxon>
        <taxon>Poodae</taxon>
        <taxon>Poeae</taxon>
        <taxon>Poeae Chloroplast Group 2 (Poeae type)</taxon>
        <taxon>Loliodinae</taxon>
        <taxon>Loliinae</taxon>
        <taxon>Lolium</taxon>
    </lineage>
</organism>
<reference evidence="2" key="1">
    <citation type="submission" date="2023-07" db="EMBL/GenBank/DDBJ databases">
        <title>A chromosome-level genome assembly of Lolium multiflorum.</title>
        <authorList>
            <person name="Chen Y."/>
            <person name="Copetti D."/>
            <person name="Kolliker R."/>
            <person name="Studer B."/>
        </authorList>
    </citation>
    <scope>NUCLEOTIDE SEQUENCE</scope>
    <source>
        <strain evidence="2">02402/16</strain>
        <tissue evidence="2">Leaf</tissue>
    </source>
</reference>
<evidence type="ECO:0000313" key="2">
    <source>
        <dbReference type="EMBL" id="KAK1663617.1"/>
    </source>
</evidence>
<dbReference type="AlphaFoldDB" id="A0AAD8STZ7"/>
<evidence type="ECO:0000256" key="1">
    <source>
        <dbReference type="SAM" id="MobiDB-lite"/>
    </source>
</evidence>
<dbReference type="PANTHER" id="PTHR47150:SF6">
    <property type="entry name" value="OS01G0872900 PROTEIN"/>
    <property type="match status" value="1"/>
</dbReference>
<proteinExistence type="predicted"/>
<keyword evidence="3" id="KW-1185">Reference proteome</keyword>
<gene>
    <name evidence="2" type="ORF">QYE76_051776</name>
</gene>
<protein>
    <submittedName>
        <fullName evidence="2">Uncharacterized protein</fullName>
    </submittedName>
</protein>
<feature type="region of interest" description="Disordered" evidence="1">
    <location>
        <begin position="301"/>
        <end position="336"/>
    </location>
</feature>
<dbReference type="PANTHER" id="PTHR47150">
    <property type="entry name" value="OS12G0169200 PROTEIN"/>
    <property type="match status" value="1"/>
</dbReference>
<dbReference type="EMBL" id="JAUUTY010000003">
    <property type="protein sequence ID" value="KAK1663617.1"/>
    <property type="molecule type" value="Genomic_DNA"/>
</dbReference>
<evidence type="ECO:0000313" key="3">
    <source>
        <dbReference type="Proteomes" id="UP001231189"/>
    </source>
</evidence>
<feature type="compositionally biased region" description="Low complexity" evidence="1">
    <location>
        <begin position="320"/>
        <end position="332"/>
    </location>
</feature>
<comment type="caution">
    <text evidence="2">The sequence shown here is derived from an EMBL/GenBank/DDBJ whole genome shotgun (WGS) entry which is preliminary data.</text>
</comment>
<sequence length="411" mass="45150">MDSNDEDEKIFVSLLEENAAAVEDEEHMMILTSLATLYAERNSKPRRGGSATGRRKAKARQRLEGDIMLYADYFADEPLHHEEVFLCRFRMSRDLFLKIAHAIRDLDPYFRCKPDCTSVIGFSSLQKCTVAMRLVAYGAPSSADDYLRMTGAPRLIAYKFCRGMYKGHKGGCSVVLEAVATYDTWIQHSFFGMAGSNNDINVLRCSLVFAKLGEGHAPLVNYEVNGRHYNKGYYLADDIYPTWSTFVKTISSPKLPKEAWFSKEQETSRKDVERAFENERKHPVPEVKLLQPYHRHGPLAELDDQLQEGSRSSRRSPGDAGSYRRAAAARGSPAPPLPLATAAVAAGLISEGGGRIPCSLGWGRPARVGASPAGKWEPGRWPWSSVCCGGGGDARLGVVACGGAGVALQHG</sequence>
<accession>A0AAD8STZ7</accession>
<dbReference type="Pfam" id="PF04827">
    <property type="entry name" value="Plant_tran"/>
    <property type="match status" value="1"/>
</dbReference>
<dbReference type="InterPro" id="IPR006912">
    <property type="entry name" value="Harbinger_derived_prot"/>
</dbReference>